<keyword evidence="6" id="KW-0539">Nucleus</keyword>
<comment type="function">
    <text evidence="7">Functions as a component of the DNA-binding general transcription factor complex TFIID. Binding of TFIID to a promoter (with or without TATA element) is the initial step in pre-initiation complex (PIC) formation. TFIID plays a key role in the regulation of gene expression by RNA polymerase II through different activities such as transcription activator interaction, core promoter recognition and selectivity, TFIIA and TFIIB interaction, chromatin modification (histone acetylation by TAF1), facilitation of DNA opening and initiation of transcription.</text>
</comment>
<keyword evidence="12" id="KW-1185">Reference proteome</keyword>
<reference evidence="11 12" key="1">
    <citation type="journal article" date="2016" name="Sci. Rep.">
        <title>Peltaster fructicola genome reveals evolution from an invasive phytopathogen to an ectophytic parasite.</title>
        <authorList>
            <person name="Xu C."/>
            <person name="Chen H."/>
            <person name="Gleason M.L."/>
            <person name="Xu J.R."/>
            <person name="Liu H."/>
            <person name="Zhang R."/>
            <person name="Sun G."/>
        </authorList>
    </citation>
    <scope>NUCLEOTIDE SEQUENCE [LARGE SCALE GENOMIC DNA]</scope>
    <source>
        <strain evidence="11 12">LNHT1506</strain>
    </source>
</reference>
<dbReference type="Proteomes" id="UP000503462">
    <property type="component" value="Chromosome 1"/>
</dbReference>
<feature type="compositionally biased region" description="Polar residues" evidence="9">
    <location>
        <begin position="104"/>
        <end position="119"/>
    </location>
</feature>
<protein>
    <recommendedName>
        <fullName evidence="3">Transcription initiation factor TFIID subunit 4</fullName>
    </recommendedName>
    <alternativeName>
        <fullName evidence="8">TBP-associated factor 4</fullName>
    </alternativeName>
</protein>
<feature type="region of interest" description="Disordered" evidence="9">
    <location>
        <begin position="414"/>
        <end position="439"/>
    </location>
</feature>
<feature type="compositionally biased region" description="Low complexity" evidence="9">
    <location>
        <begin position="80"/>
        <end position="103"/>
    </location>
</feature>
<feature type="compositionally biased region" description="Low complexity" evidence="9">
    <location>
        <begin position="526"/>
        <end position="540"/>
    </location>
</feature>
<organism evidence="11 12">
    <name type="scientific">Peltaster fructicola</name>
    <dbReference type="NCBI Taxonomy" id="286661"/>
    <lineage>
        <taxon>Eukaryota</taxon>
        <taxon>Fungi</taxon>
        <taxon>Dikarya</taxon>
        <taxon>Ascomycota</taxon>
        <taxon>Pezizomycotina</taxon>
        <taxon>Dothideomycetes</taxon>
        <taxon>Dothideomycetes incertae sedis</taxon>
        <taxon>Peltaster</taxon>
    </lineage>
</organism>
<feature type="region of interest" description="Disordered" evidence="9">
    <location>
        <begin position="456"/>
        <end position="490"/>
    </location>
</feature>
<gene>
    <name evidence="11" type="ORF">AMS68_001753</name>
</gene>
<proteinExistence type="inferred from homology"/>
<comment type="subcellular location">
    <subcellularLocation>
        <location evidence="1">Nucleus</location>
    </subcellularLocation>
</comment>
<feature type="region of interest" description="Disordered" evidence="9">
    <location>
        <begin position="1"/>
        <end position="152"/>
    </location>
</feature>
<evidence type="ECO:0000256" key="5">
    <source>
        <dbReference type="ARBA" id="ARBA00023163"/>
    </source>
</evidence>
<evidence type="ECO:0000313" key="11">
    <source>
        <dbReference type="EMBL" id="QIW96235.1"/>
    </source>
</evidence>
<keyword evidence="4" id="KW-0805">Transcription regulation</keyword>
<evidence type="ECO:0000256" key="4">
    <source>
        <dbReference type="ARBA" id="ARBA00023015"/>
    </source>
</evidence>
<feature type="compositionally biased region" description="Basic and acidic residues" evidence="9">
    <location>
        <begin position="469"/>
        <end position="482"/>
    </location>
</feature>
<comment type="similarity">
    <text evidence="2">Belongs to the TAF4 family.</text>
</comment>
<sequence>MSQQQPTTPGSNPTQAQYSTTGYQQGTSTIDPQYAQPPAKRQRLSPDPQSPQPGYLNGAYRPPQNASATTPSGYGNPFAQSQQVQPQYSPVYSPQYQQSPQSSFNSPDTYSGNRQTWQAQPHMYAQPRPQNAGSPSSSQMMPPPPKPVREEKDEKVGVDDINDALFSSGIDLKAEENYMHNLYNNRHTAQDSFASHPGSFGSSTQGSFTLQGSFSTQPNVSSVGTIGATLTEHDVEQELKHKRTAAARRKAEADQHQLKNPFILGNVLRIKMETIAKEQGVRFNTDGLYVRKAEAKAATNGATGMVVATAESMVEHNAPLADIISLLSLASGERLRGLLDESYGLARARRYADHGRVPIEFKDVAVGLGVRSTEDVVPEGITGTPWDQPEAATDKAQTTVSFQSAVNSELRSLARRDQDAEKARNAKREARRKAQEAAIANGEDVAMDVTLDSTPATAANEAAQPTKMTKKELARQQKEKSTFTDAQAATSTNQTAAMMAMGKKSNRYSWMTGGAASMPTNRFAKATPAPSTPGSGSGTPSRKDARTAAVKKDSENENSTGMSWGEWRENSTGGRGIQVRDWLLVLERDGKEKKAWERTLLHMDTPVEAANSK</sequence>
<feature type="compositionally biased region" description="Basic and acidic residues" evidence="9">
    <location>
        <begin position="414"/>
        <end position="435"/>
    </location>
</feature>
<evidence type="ECO:0000256" key="6">
    <source>
        <dbReference type="ARBA" id="ARBA00023242"/>
    </source>
</evidence>
<dbReference type="AlphaFoldDB" id="A0A6H0XNG2"/>
<evidence type="ECO:0000256" key="2">
    <source>
        <dbReference type="ARBA" id="ARBA00006178"/>
    </source>
</evidence>
<evidence type="ECO:0000256" key="3">
    <source>
        <dbReference type="ARBA" id="ARBA00017306"/>
    </source>
</evidence>
<feature type="domain" description="Transcription initiation factor TFIID component TAF4 C-terminal" evidence="10">
    <location>
        <begin position="320"/>
        <end position="594"/>
    </location>
</feature>
<dbReference type="GO" id="GO:0005669">
    <property type="term" value="C:transcription factor TFIID complex"/>
    <property type="evidence" value="ECO:0007669"/>
    <property type="project" value="InterPro"/>
</dbReference>
<dbReference type="GO" id="GO:0006352">
    <property type="term" value="P:DNA-templated transcription initiation"/>
    <property type="evidence" value="ECO:0007669"/>
    <property type="project" value="InterPro"/>
</dbReference>
<feature type="compositionally biased region" description="Basic and acidic residues" evidence="9">
    <location>
        <begin position="541"/>
        <end position="555"/>
    </location>
</feature>
<feature type="region of interest" description="Disordered" evidence="9">
    <location>
        <begin position="519"/>
        <end position="573"/>
    </location>
</feature>
<evidence type="ECO:0000256" key="1">
    <source>
        <dbReference type="ARBA" id="ARBA00004123"/>
    </source>
</evidence>
<accession>A0A6H0XNG2</accession>
<dbReference type="InterPro" id="IPR007900">
    <property type="entry name" value="TAF4_C"/>
</dbReference>
<evidence type="ECO:0000256" key="7">
    <source>
        <dbReference type="ARBA" id="ARBA00025346"/>
    </source>
</evidence>
<feature type="compositionally biased region" description="Polar residues" evidence="9">
    <location>
        <begin position="1"/>
        <end position="31"/>
    </location>
</feature>
<name>A0A6H0XNG2_9PEZI</name>
<evidence type="ECO:0000256" key="9">
    <source>
        <dbReference type="SAM" id="MobiDB-lite"/>
    </source>
</evidence>
<evidence type="ECO:0000313" key="12">
    <source>
        <dbReference type="Proteomes" id="UP000503462"/>
    </source>
</evidence>
<feature type="compositionally biased region" description="Polar residues" evidence="9">
    <location>
        <begin position="64"/>
        <end position="73"/>
    </location>
</feature>
<evidence type="ECO:0000256" key="8">
    <source>
        <dbReference type="ARBA" id="ARBA00031747"/>
    </source>
</evidence>
<dbReference type="Pfam" id="PF05236">
    <property type="entry name" value="TAF4"/>
    <property type="match status" value="1"/>
</dbReference>
<evidence type="ECO:0000259" key="10">
    <source>
        <dbReference type="Pfam" id="PF05236"/>
    </source>
</evidence>
<dbReference type="EMBL" id="CP051139">
    <property type="protein sequence ID" value="QIW96235.1"/>
    <property type="molecule type" value="Genomic_DNA"/>
</dbReference>
<keyword evidence="5" id="KW-0804">Transcription</keyword>
<dbReference type="OrthoDB" id="21060at2759"/>